<dbReference type="OrthoDB" id="2269034at2759"/>
<evidence type="ECO:0000313" key="1">
    <source>
        <dbReference type="EMBL" id="PPQ88131.1"/>
    </source>
</evidence>
<reference evidence="1 2" key="1">
    <citation type="journal article" date="2018" name="Evol. Lett.">
        <title>Horizontal gene cluster transfer increased hallucinogenic mushroom diversity.</title>
        <authorList>
            <person name="Reynolds H.T."/>
            <person name="Vijayakumar V."/>
            <person name="Gluck-Thaler E."/>
            <person name="Korotkin H.B."/>
            <person name="Matheny P.B."/>
            <person name="Slot J.C."/>
        </authorList>
    </citation>
    <scope>NUCLEOTIDE SEQUENCE [LARGE SCALE GENOMIC DNA]</scope>
    <source>
        <strain evidence="1 2">2631</strain>
    </source>
</reference>
<dbReference type="InterPro" id="IPR032675">
    <property type="entry name" value="LRR_dom_sf"/>
</dbReference>
<name>A0A409XBL6_PSICY</name>
<dbReference type="AlphaFoldDB" id="A0A409XBL6"/>
<dbReference type="Gene3D" id="3.80.10.10">
    <property type="entry name" value="Ribonuclease Inhibitor"/>
    <property type="match status" value="1"/>
</dbReference>
<dbReference type="PANTHER" id="PTHR38926">
    <property type="entry name" value="F-BOX DOMAIN CONTAINING PROTEIN, EXPRESSED"/>
    <property type="match status" value="1"/>
</dbReference>
<gene>
    <name evidence="1" type="ORF">CVT25_004886</name>
</gene>
<evidence type="ECO:0008006" key="3">
    <source>
        <dbReference type="Google" id="ProtNLM"/>
    </source>
</evidence>
<dbReference type="SUPFAM" id="SSF52047">
    <property type="entry name" value="RNI-like"/>
    <property type="match status" value="1"/>
</dbReference>
<keyword evidence="2" id="KW-1185">Reference proteome</keyword>
<proteinExistence type="predicted"/>
<evidence type="ECO:0000313" key="2">
    <source>
        <dbReference type="Proteomes" id="UP000283269"/>
    </source>
</evidence>
<dbReference type="EMBL" id="NHYD01002146">
    <property type="protein sequence ID" value="PPQ88131.1"/>
    <property type="molecule type" value="Genomic_DNA"/>
</dbReference>
<organism evidence="1 2">
    <name type="scientific">Psilocybe cyanescens</name>
    <dbReference type="NCBI Taxonomy" id="93625"/>
    <lineage>
        <taxon>Eukaryota</taxon>
        <taxon>Fungi</taxon>
        <taxon>Dikarya</taxon>
        <taxon>Basidiomycota</taxon>
        <taxon>Agaricomycotina</taxon>
        <taxon>Agaricomycetes</taxon>
        <taxon>Agaricomycetidae</taxon>
        <taxon>Agaricales</taxon>
        <taxon>Agaricineae</taxon>
        <taxon>Strophariaceae</taxon>
        <taxon>Psilocybe</taxon>
    </lineage>
</organism>
<accession>A0A409XBL6</accession>
<protein>
    <recommendedName>
        <fullName evidence="3">F-box domain-containing protein</fullName>
    </recommendedName>
</protein>
<comment type="caution">
    <text evidence="1">The sequence shown here is derived from an EMBL/GenBank/DDBJ whole genome shotgun (WGS) entry which is preliminary data.</text>
</comment>
<dbReference type="InParanoid" id="A0A409XBL6"/>
<dbReference type="PANTHER" id="PTHR38926:SF72">
    <property type="entry name" value="IM:7136021-RELATED"/>
    <property type="match status" value="1"/>
</dbReference>
<sequence>MAPELTAMRDFQFGPYKMMVGQLGAIHPASLVFDTSHHFRQSLKNPREFSSTMTPCDRAPVEIWQNIFLILAQTESIPEFDELECQFWGRKPQLSSTRGPLILPRTPSLLSQVCSQWRECAQGMPDLWNVLSVKSPRYASQYNSSQYTGIAKLVKRRLSLSRFMPLKICVDAKDDIEFARLIIPALLPFSQLWETMHLYAPPLAFANLDSLHASNIPHLVSLKTVSQMFVPGATASPSELTCIPLTDRISTIRRLCTSFLPSSTSPVYGALEELHIQQIRSETRLILLVLASCPRLKVLTLSGFGLTMPLTNSPAASQPALIMPELEALNLEHPVGREALLDSLVLPHLQSLFLCGKSSGESGQSVLNCINRLKERSDVSSLERLSISLEMHSMDHSILIAFLRANPSLKYLWIDDTYKFMNQPFITSYFFDTLTKRFSESNPIGEALLCPQLESLKLTGCSEFEDAKLLTFLKSRCPLECYKANIRSKDAPTATLARVHISVKRKMEAELLETVHQWEEMGYLINLDSRS</sequence>
<dbReference type="Proteomes" id="UP000283269">
    <property type="component" value="Unassembled WGS sequence"/>
</dbReference>